<accession>A0A5P1E9T6</accession>
<organism evidence="1 2">
    <name type="scientific">Asparagus officinalis</name>
    <name type="common">Garden asparagus</name>
    <dbReference type="NCBI Taxonomy" id="4686"/>
    <lineage>
        <taxon>Eukaryota</taxon>
        <taxon>Viridiplantae</taxon>
        <taxon>Streptophyta</taxon>
        <taxon>Embryophyta</taxon>
        <taxon>Tracheophyta</taxon>
        <taxon>Spermatophyta</taxon>
        <taxon>Magnoliopsida</taxon>
        <taxon>Liliopsida</taxon>
        <taxon>Asparagales</taxon>
        <taxon>Asparagaceae</taxon>
        <taxon>Asparagoideae</taxon>
        <taxon>Asparagus</taxon>
    </lineage>
</organism>
<dbReference type="AlphaFoldDB" id="A0A5P1E9T6"/>
<name>A0A5P1E9T6_ASPOF</name>
<protein>
    <submittedName>
        <fullName evidence="1">Uncharacterized protein</fullName>
    </submittedName>
</protein>
<gene>
    <name evidence="1" type="ORF">A4U43_C09F3450</name>
</gene>
<keyword evidence="2" id="KW-1185">Reference proteome</keyword>
<evidence type="ECO:0000313" key="1">
    <source>
        <dbReference type="EMBL" id="ONK57726.1"/>
    </source>
</evidence>
<dbReference type="Proteomes" id="UP000243459">
    <property type="component" value="Chromosome 9"/>
</dbReference>
<dbReference type="Gramene" id="ONK57726">
    <property type="protein sequence ID" value="ONK57726"/>
    <property type="gene ID" value="A4U43_C09F3450"/>
</dbReference>
<reference evidence="2" key="1">
    <citation type="journal article" date="2017" name="Nat. Commun.">
        <title>The asparagus genome sheds light on the origin and evolution of a young Y chromosome.</title>
        <authorList>
            <person name="Harkess A."/>
            <person name="Zhou J."/>
            <person name="Xu C."/>
            <person name="Bowers J.E."/>
            <person name="Van der Hulst R."/>
            <person name="Ayyampalayam S."/>
            <person name="Mercati F."/>
            <person name="Riccardi P."/>
            <person name="McKain M.R."/>
            <person name="Kakrana A."/>
            <person name="Tang H."/>
            <person name="Ray J."/>
            <person name="Groenendijk J."/>
            <person name="Arikit S."/>
            <person name="Mathioni S.M."/>
            <person name="Nakano M."/>
            <person name="Shan H."/>
            <person name="Telgmann-Rauber A."/>
            <person name="Kanno A."/>
            <person name="Yue Z."/>
            <person name="Chen H."/>
            <person name="Li W."/>
            <person name="Chen Y."/>
            <person name="Xu X."/>
            <person name="Zhang Y."/>
            <person name="Luo S."/>
            <person name="Chen H."/>
            <person name="Gao J."/>
            <person name="Mao Z."/>
            <person name="Pires J.C."/>
            <person name="Luo M."/>
            <person name="Kudrna D."/>
            <person name="Wing R.A."/>
            <person name="Meyers B.C."/>
            <person name="Yi K."/>
            <person name="Kong H."/>
            <person name="Lavrijsen P."/>
            <person name="Sunseri F."/>
            <person name="Falavigna A."/>
            <person name="Ye Y."/>
            <person name="Leebens-Mack J.H."/>
            <person name="Chen G."/>
        </authorList>
    </citation>
    <scope>NUCLEOTIDE SEQUENCE [LARGE SCALE GENOMIC DNA]</scope>
    <source>
        <strain evidence="2">cv. DH0086</strain>
    </source>
</reference>
<sequence>MGPRIWVRKMIDAVLLIQCATLKDITRVLRFVMAVSKEKKKGSESQLEENVKEYISRGKTEVLQRAQEKVEEPFPSEDGEVLRSMRENQMVGISKVDLSNALILLPYIEERDHDGLESVKPEDQLNNALWNLSPCVSQDSQIVLSRATSKVAARNDLGDPLAHGIPSNNSAMSVGIQIKSTIERYKKARADSSQSNLVKEVNSKPVKFQIYNCKACYLLFHYNYNSGHTAIYRQEAARFCHQIQILQKTKRSASYSMSSYLWKLNTCRKEVEFQNDDMYLTAKVERSERRKKKTASKGCRRAKSSARELFALGDEAVEATLGEMEVAPGSSQLVELP</sequence>
<proteinExistence type="predicted"/>
<evidence type="ECO:0000313" key="2">
    <source>
        <dbReference type="Proteomes" id="UP000243459"/>
    </source>
</evidence>
<dbReference type="EMBL" id="CM007389">
    <property type="protein sequence ID" value="ONK57726.1"/>
    <property type="molecule type" value="Genomic_DNA"/>
</dbReference>